<evidence type="ECO:0000259" key="1">
    <source>
        <dbReference type="Pfam" id="PF25019"/>
    </source>
</evidence>
<accession>A0AAW1XLL3</accession>
<name>A0AAW1XLL3_RUBAR</name>
<dbReference type="InterPro" id="IPR056789">
    <property type="entry name" value="LRR_R13L1-DRL21"/>
</dbReference>
<dbReference type="Proteomes" id="UP001457282">
    <property type="component" value="Unassembled WGS sequence"/>
</dbReference>
<comment type="caution">
    <text evidence="2">The sequence shown here is derived from an EMBL/GenBank/DDBJ whole genome shotgun (WGS) entry which is preliminary data.</text>
</comment>
<dbReference type="InterPro" id="IPR032675">
    <property type="entry name" value="LRR_dom_sf"/>
</dbReference>
<organism evidence="2 3">
    <name type="scientific">Rubus argutus</name>
    <name type="common">Southern blackberry</name>
    <dbReference type="NCBI Taxonomy" id="59490"/>
    <lineage>
        <taxon>Eukaryota</taxon>
        <taxon>Viridiplantae</taxon>
        <taxon>Streptophyta</taxon>
        <taxon>Embryophyta</taxon>
        <taxon>Tracheophyta</taxon>
        <taxon>Spermatophyta</taxon>
        <taxon>Magnoliopsida</taxon>
        <taxon>eudicotyledons</taxon>
        <taxon>Gunneridae</taxon>
        <taxon>Pentapetalae</taxon>
        <taxon>rosids</taxon>
        <taxon>fabids</taxon>
        <taxon>Rosales</taxon>
        <taxon>Rosaceae</taxon>
        <taxon>Rosoideae</taxon>
        <taxon>Rosoideae incertae sedis</taxon>
        <taxon>Rubus</taxon>
    </lineage>
</organism>
<keyword evidence="3" id="KW-1185">Reference proteome</keyword>
<evidence type="ECO:0000313" key="2">
    <source>
        <dbReference type="EMBL" id="KAK9937662.1"/>
    </source>
</evidence>
<dbReference type="Gene3D" id="3.80.10.10">
    <property type="entry name" value="Ribonuclease Inhibitor"/>
    <property type="match status" value="1"/>
</dbReference>
<reference evidence="2 3" key="1">
    <citation type="journal article" date="2023" name="G3 (Bethesda)">
        <title>A chromosome-length genome assembly and annotation of blackberry (Rubus argutus, cv. 'Hillquist').</title>
        <authorList>
            <person name="Bruna T."/>
            <person name="Aryal R."/>
            <person name="Dudchenko O."/>
            <person name="Sargent D.J."/>
            <person name="Mead D."/>
            <person name="Buti M."/>
            <person name="Cavallini A."/>
            <person name="Hytonen T."/>
            <person name="Andres J."/>
            <person name="Pham M."/>
            <person name="Weisz D."/>
            <person name="Mascagni F."/>
            <person name="Usai G."/>
            <person name="Natali L."/>
            <person name="Bassil N."/>
            <person name="Fernandez G.E."/>
            <person name="Lomsadze A."/>
            <person name="Armour M."/>
            <person name="Olukolu B."/>
            <person name="Poorten T."/>
            <person name="Britton C."/>
            <person name="Davik J."/>
            <person name="Ashrafi H."/>
            <person name="Aiden E.L."/>
            <person name="Borodovsky M."/>
            <person name="Worthington M."/>
        </authorList>
    </citation>
    <scope>NUCLEOTIDE SEQUENCE [LARGE SCALE GENOMIC DNA]</scope>
    <source>
        <strain evidence="2">PI 553951</strain>
    </source>
</reference>
<dbReference type="Pfam" id="PF25019">
    <property type="entry name" value="LRR_R13L1-DRL21"/>
    <property type="match status" value="1"/>
</dbReference>
<dbReference type="EMBL" id="JBEDUW010000003">
    <property type="protein sequence ID" value="KAK9937662.1"/>
    <property type="molecule type" value="Genomic_DNA"/>
</dbReference>
<evidence type="ECO:0000313" key="3">
    <source>
        <dbReference type="Proteomes" id="UP001457282"/>
    </source>
</evidence>
<sequence>MKLELVDYYTGKTLEFRTETFKKLKILHIEQFEGLKKMVVESGALPMLKKLTLCKCQNLNLLPEFGLDDLKSLEELYLYDIHKEFIAKLQNDSEDRLVYKHVRVIHSFSLGSNQSFTDFKNLSPSQWHVEH</sequence>
<proteinExistence type="predicted"/>
<protein>
    <recommendedName>
        <fullName evidence="1">R13L1/DRL21-like LRR repeat region domain-containing protein</fullName>
    </recommendedName>
</protein>
<gene>
    <name evidence="2" type="ORF">M0R45_014437</name>
</gene>
<feature type="domain" description="R13L1/DRL21-like LRR repeat region" evidence="1">
    <location>
        <begin position="22"/>
        <end position="80"/>
    </location>
</feature>
<dbReference type="AlphaFoldDB" id="A0AAW1XLL3"/>
<dbReference type="SUPFAM" id="SSF52058">
    <property type="entry name" value="L domain-like"/>
    <property type="match status" value="1"/>
</dbReference>